<feature type="transmembrane region" description="Helical" evidence="1">
    <location>
        <begin position="868"/>
        <end position="888"/>
    </location>
</feature>
<dbReference type="EMBL" id="JAAAUY010000977">
    <property type="protein sequence ID" value="KAF9325107.1"/>
    <property type="molecule type" value="Genomic_DNA"/>
</dbReference>
<sequence length="969" mass="105138">SKELDNTGYPLLVISYTDLHDSNLHISQIVITLASKTWALANDLDLPMDHTEVDLMCCGILNGAVGVFVIHTTNDIPLVMFIDINTQKPSEPAWAPNVTAMATFTNPDGYSDLLVSTPGGLRHLHLELQGDKLVWRFLTDVPSFASCKELRVAQTGAYISVWAENDSNDILYQQFDLTMTKQLTPVVPLITREQGGGAFAVYLDPDTDSQNLFVVDDKSQLTRLTQDPKTRLWQHLPILVPSTGLTEDFTSFTSHINVADSNGNVLAASTVLLCSSSPTDLAVNGEPLTVGPDGVPVLTDSRGNLTIIHRVHDIASVVLTIQDAPGTVVLGQTYTLNPAKKVQDGLAKVTDAASLKSVTLPDGSKLLDGTPATSDMIAQAGTAIGQLHKHMLSLPRNGSLQSASLNRVSTKNVEASSDNTLWDFWHWLEDEAESIVTYAVNAVDDAAHWVITTAKGIFNFLLDSVTHVLKAMSWVLRQVVTGIEKIIQWVGFLFEWEDILSTHNSFVSVVNSLFDLAPTAFAKMEKNVDGWFDQLKENLQNLDVTDPNLTRTYDPTSTSKIEGDTGPINAAINTPGSNWTNYQLEHGGLGKSLAASGKSASDEGDSDDPFSDIWEKIVEPAWKDMKADLSKVLNDLAVFTSDSKSFSLANVFTNVSTHLAATMLDALKNIVTGFLRLTEMIISTVRTSINTPLNIPLLSPLYKTITKGRDLTILDAISLLVAVPTTVICKILTGKKPSELPATSMPKNEDGMSLGPKRNLGDNALSEGTSEEPMDKINTIIDVIRQILPIASLAINMVCLWWGTIGWVDPSSSMWGAIAGFVISLFAWIFSVPDCSAKRPGLQCRIDNWILGFLLLLGRLIPLEEAQGVLGILVATIQLIPISVSILLDIAAKPDDYPNGTVGSITANSIDRIVAQLAKIFSNMCLVTQGTEVQPVFMVVAMLAALIKQHTQALKLVLPEKECVGLHGF</sequence>
<gene>
    <name evidence="2" type="ORF">BG006_011391</name>
</gene>
<accession>A0A9P5SEK4</accession>
<feature type="transmembrane region" description="Helical" evidence="1">
    <location>
        <begin position="787"/>
        <end position="808"/>
    </location>
</feature>
<keyword evidence="1" id="KW-0472">Membrane</keyword>
<evidence type="ECO:0000256" key="1">
    <source>
        <dbReference type="SAM" id="Phobius"/>
    </source>
</evidence>
<protein>
    <submittedName>
        <fullName evidence="2">Uncharacterized protein</fullName>
    </submittedName>
</protein>
<dbReference type="AlphaFoldDB" id="A0A9P5SEK4"/>
<proteinExistence type="predicted"/>
<dbReference type="Proteomes" id="UP000696485">
    <property type="component" value="Unassembled WGS sequence"/>
</dbReference>
<feature type="transmembrane region" description="Helical" evidence="1">
    <location>
        <begin position="844"/>
        <end position="862"/>
    </location>
</feature>
<evidence type="ECO:0000313" key="3">
    <source>
        <dbReference type="Proteomes" id="UP000696485"/>
    </source>
</evidence>
<organism evidence="2 3">
    <name type="scientific">Podila minutissima</name>
    <dbReference type="NCBI Taxonomy" id="64525"/>
    <lineage>
        <taxon>Eukaryota</taxon>
        <taxon>Fungi</taxon>
        <taxon>Fungi incertae sedis</taxon>
        <taxon>Mucoromycota</taxon>
        <taxon>Mortierellomycotina</taxon>
        <taxon>Mortierellomycetes</taxon>
        <taxon>Mortierellales</taxon>
        <taxon>Mortierellaceae</taxon>
        <taxon>Podila</taxon>
    </lineage>
</organism>
<feature type="transmembrane region" description="Helical" evidence="1">
    <location>
        <begin position="814"/>
        <end position="832"/>
    </location>
</feature>
<keyword evidence="1" id="KW-0812">Transmembrane</keyword>
<name>A0A9P5SEK4_9FUNG</name>
<keyword evidence="1" id="KW-1133">Transmembrane helix</keyword>
<reference evidence="2" key="1">
    <citation type="journal article" date="2020" name="Fungal Divers.">
        <title>Resolving the Mortierellaceae phylogeny through synthesis of multi-gene phylogenetics and phylogenomics.</title>
        <authorList>
            <person name="Vandepol N."/>
            <person name="Liber J."/>
            <person name="Desiro A."/>
            <person name="Na H."/>
            <person name="Kennedy M."/>
            <person name="Barry K."/>
            <person name="Grigoriev I.V."/>
            <person name="Miller A.N."/>
            <person name="O'Donnell K."/>
            <person name="Stajich J.E."/>
            <person name="Bonito G."/>
        </authorList>
    </citation>
    <scope>NUCLEOTIDE SEQUENCE</scope>
    <source>
        <strain evidence="2">NVP1</strain>
    </source>
</reference>
<feature type="non-terminal residue" evidence="2">
    <location>
        <position position="1"/>
    </location>
</feature>
<evidence type="ECO:0000313" key="2">
    <source>
        <dbReference type="EMBL" id="KAF9325107.1"/>
    </source>
</evidence>
<keyword evidence="3" id="KW-1185">Reference proteome</keyword>
<comment type="caution">
    <text evidence="2">The sequence shown here is derived from an EMBL/GenBank/DDBJ whole genome shotgun (WGS) entry which is preliminary data.</text>
</comment>